<dbReference type="AlphaFoldDB" id="A0A5A9PTA5"/>
<name>A0A5A9PTA5_9TELE</name>
<sequence>MHMDLSRSTKILVRAQGLLTIKDKRCEQSQHPEREHKRANDNMGQASARLLRGREAPLEADSGLVHVSLPLCGYRASELISGQAEMTLGAGLQGSP</sequence>
<comment type="caution">
    <text evidence="2">The sequence shown here is derived from an EMBL/GenBank/DDBJ whole genome shotgun (WGS) entry which is preliminary data.</text>
</comment>
<gene>
    <name evidence="2" type="ORF">E1301_Tti010599</name>
</gene>
<feature type="region of interest" description="Disordered" evidence="1">
    <location>
        <begin position="25"/>
        <end position="44"/>
    </location>
</feature>
<accession>A0A5A9PTA5</accession>
<dbReference type="EMBL" id="SOYY01000001">
    <property type="protein sequence ID" value="KAA0724985.1"/>
    <property type="molecule type" value="Genomic_DNA"/>
</dbReference>
<organism evidence="2 3">
    <name type="scientific">Triplophysa tibetana</name>
    <dbReference type="NCBI Taxonomy" id="1572043"/>
    <lineage>
        <taxon>Eukaryota</taxon>
        <taxon>Metazoa</taxon>
        <taxon>Chordata</taxon>
        <taxon>Craniata</taxon>
        <taxon>Vertebrata</taxon>
        <taxon>Euteleostomi</taxon>
        <taxon>Actinopterygii</taxon>
        <taxon>Neopterygii</taxon>
        <taxon>Teleostei</taxon>
        <taxon>Ostariophysi</taxon>
        <taxon>Cypriniformes</taxon>
        <taxon>Nemacheilidae</taxon>
        <taxon>Triplophysa</taxon>
    </lineage>
</organism>
<keyword evidence="3" id="KW-1185">Reference proteome</keyword>
<evidence type="ECO:0000313" key="2">
    <source>
        <dbReference type="EMBL" id="KAA0724985.1"/>
    </source>
</evidence>
<dbReference type="Proteomes" id="UP000324632">
    <property type="component" value="Chromosome 1"/>
</dbReference>
<feature type="compositionally biased region" description="Basic and acidic residues" evidence="1">
    <location>
        <begin position="25"/>
        <end position="40"/>
    </location>
</feature>
<reference evidence="2 3" key="1">
    <citation type="journal article" date="2019" name="Mol. Ecol. Resour.">
        <title>Chromosome-level genome assembly of Triplophysa tibetana, a fish adapted to the harsh high-altitude environment of the Tibetan Plateau.</title>
        <authorList>
            <person name="Yang X."/>
            <person name="Liu H."/>
            <person name="Ma Z."/>
            <person name="Zou Y."/>
            <person name="Zou M."/>
            <person name="Mao Y."/>
            <person name="Li X."/>
            <person name="Wang H."/>
            <person name="Chen T."/>
            <person name="Wang W."/>
            <person name="Yang R."/>
        </authorList>
    </citation>
    <scope>NUCLEOTIDE SEQUENCE [LARGE SCALE GENOMIC DNA]</scope>
    <source>
        <strain evidence="2">TTIB1903HZAU</strain>
        <tissue evidence="2">Muscle</tissue>
    </source>
</reference>
<proteinExistence type="predicted"/>
<evidence type="ECO:0000313" key="3">
    <source>
        <dbReference type="Proteomes" id="UP000324632"/>
    </source>
</evidence>
<protein>
    <submittedName>
        <fullName evidence="2">Uncharacterized protein</fullName>
    </submittedName>
</protein>
<evidence type="ECO:0000256" key="1">
    <source>
        <dbReference type="SAM" id="MobiDB-lite"/>
    </source>
</evidence>